<dbReference type="AlphaFoldDB" id="A0A6H1ZD27"/>
<evidence type="ECO:0000313" key="1">
    <source>
        <dbReference type="EMBL" id="QJA45454.1"/>
    </source>
</evidence>
<gene>
    <name evidence="1" type="ORF">TM448A00243_0003</name>
    <name evidence="2" type="ORF">TM448B00304_0010</name>
</gene>
<dbReference type="EMBL" id="MT144607">
    <property type="protein sequence ID" value="QJH94831.1"/>
    <property type="molecule type" value="Genomic_DNA"/>
</dbReference>
<name>A0A6H1ZD27_9ZZZZ</name>
<evidence type="ECO:0000313" key="2">
    <source>
        <dbReference type="EMBL" id="QJH94831.1"/>
    </source>
</evidence>
<proteinExistence type="predicted"/>
<protein>
    <submittedName>
        <fullName evidence="1">Uncharacterized protein</fullName>
    </submittedName>
</protein>
<organism evidence="1">
    <name type="scientific">viral metagenome</name>
    <dbReference type="NCBI Taxonomy" id="1070528"/>
    <lineage>
        <taxon>unclassified sequences</taxon>
        <taxon>metagenomes</taxon>
        <taxon>organismal metagenomes</taxon>
    </lineage>
</organism>
<dbReference type="EMBL" id="MT143991">
    <property type="protein sequence ID" value="QJA45454.1"/>
    <property type="molecule type" value="Genomic_DNA"/>
</dbReference>
<sequence>MSKSEVLQVRVTPEMAADVATLGRVFRMYRCDIVRAMIDLALGNWSPFTAGEAQEVLRLEAAVATEAADEAR</sequence>
<accession>A0A6H1ZD27</accession>
<reference evidence="1" key="1">
    <citation type="submission" date="2020-03" db="EMBL/GenBank/DDBJ databases">
        <title>The deep terrestrial virosphere.</title>
        <authorList>
            <person name="Holmfeldt K."/>
            <person name="Nilsson E."/>
            <person name="Simone D."/>
            <person name="Lopez-Fernandez M."/>
            <person name="Wu X."/>
            <person name="de Brujin I."/>
            <person name="Lundin D."/>
            <person name="Andersson A."/>
            <person name="Bertilsson S."/>
            <person name="Dopson M."/>
        </authorList>
    </citation>
    <scope>NUCLEOTIDE SEQUENCE</scope>
    <source>
        <strain evidence="1">TM448A00243</strain>
        <strain evidence="2">TM448B00304</strain>
    </source>
</reference>